<evidence type="ECO:0000313" key="1">
    <source>
        <dbReference type="EMBL" id="MFC3088512.1"/>
    </source>
</evidence>
<protein>
    <submittedName>
        <fullName evidence="1">Uncharacterized protein</fullName>
    </submittedName>
</protein>
<dbReference type="EMBL" id="JBHRSM010000053">
    <property type="protein sequence ID" value="MFC3088512.1"/>
    <property type="molecule type" value="Genomic_DNA"/>
</dbReference>
<sequence length="174" mass="19392">MNTTDTITAALEARRADLEASYDRTVRSTFDRLAERFGKTFDRVYNTHQAPTFKNLVEPNLAARKTDRVGEIRELDDARIARNASAYATFVIQAWGEKIAQKMGEVESAVVSSLDTWSFKIVGQVNGHTVRIEQRMIVNFSTKGTPFNQFPARVYVDGKATTAAAWKALSQVAA</sequence>
<gene>
    <name evidence="1" type="ORF">ACFOD6_20940</name>
</gene>
<organism evidence="1 2">
    <name type="scientific">Tabrizicola soli</name>
    <dbReference type="NCBI Taxonomy" id="2185115"/>
    <lineage>
        <taxon>Bacteria</taxon>
        <taxon>Pseudomonadati</taxon>
        <taxon>Pseudomonadota</taxon>
        <taxon>Alphaproteobacteria</taxon>
        <taxon>Rhodobacterales</taxon>
        <taxon>Paracoccaceae</taxon>
        <taxon>Tabrizicola</taxon>
    </lineage>
</organism>
<comment type="caution">
    <text evidence="1">The sequence shown here is derived from an EMBL/GenBank/DDBJ whole genome shotgun (WGS) entry which is preliminary data.</text>
</comment>
<proteinExistence type="predicted"/>
<dbReference type="RefSeq" id="WP_197644685.1">
    <property type="nucleotide sequence ID" value="NZ_JAEACP010000012.1"/>
</dbReference>
<evidence type="ECO:0000313" key="2">
    <source>
        <dbReference type="Proteomes" id="UP001595445"/>
    </source>
</evidence>
<name>A0ABV7E1M0_9RHOB</name>
<accession>A0ABV7E1M0</accession>
<keyword evidence="2" id="KW-1185">Reference proteome</keyword>
<dbReference type="Proteomes" id="UP001595445">
    <property type="component" value="Unassembled WGS sequence"/>
</dbReference>
<reference evidence="2" key="1">
    <citation type="journal article" date="2019" name="Int. J. Syst. Evol. Microbiol.">
        <title>The Global Catalogue of Microorganisms (GCM) 10K type strain sequencing project: providing services to taxonomists for standard genome sequencing and annotation.</title>
        <authorList>
            <consortium name="The Broad Institute Genomics Platform"/>
            <consortium name="The Broad Institute Genome Sequencing Center for Infectious Disease"/>
            <person name="Wu L."/>
            <person name="Ma J."/>
        </authorList>
    </citation>
    <scope>NUCLEOTIDE SEQUENCE [LARGE SCALE GENOMIC DNA]</scope>
    <source>
        <strain evidence="2">KCTC 62102</strain>
    </source>
</reference>